<dbReference type="EMBL" id="JACAZI010000001">
    <property type="protein sequence ID" value="KAF7372409.1"/>
    <property type="molecule type" value="Genomic_DNA"/>
</dbReference>
<gene>
    <name evidence="2" type="ORF">MVEN_00102000</name>
</gene>
<organism evidence="2 3">
    <name type="scientific">Mycena venus</name>
    <dbReference type="NCBI Taxonomy" id="2733690"/>
    <lineage>
        <taxon>Eukaryota</taxon>
        <taxon>Fungi</taxon>
        <taxon>Dikarya</taxon>
        <taxon>Basidiomycota</taxon>
        <taxon>Agaricomycotina</taxon>
        <taxon>Agaricomycetes</taxon>
        <taxon>Agaricomycetidae</taxon>
        <taxon>Agaricales</taxon>
        <taxon>Marasmiineae</taxon>
        <taxon>Mycenaceae</taxon>
        <taxon>Mycena</taxon>
    </lineage>
</organism>
<dbReference type="Proteomes" id="UP000620124">
    <property type="component" value="Unassembled WGS sequence"/>
</dbReference>
<dbReference type="InterPro" id="IPR021109">
    <property type="entry name" value="Peptidase_aspartic_dom_sf"/>
</dbReference>
<name>A0A8H6Z887_9AGAR</name>
<evidence type="ECO:0000256" key="1">
    <source>
        <dbReference type="SAM" id="MobiDB-lite"/>
    </source>
</evidence>
<comment type="caution">
    <text evidence="2">The sequence shown here is derived from an EMBL/GenBank/DDBJ whole genome shotgun (WGS) entry which is preliminary data.</text>
</comment>
<accession>A0A8H6Z887</accession>
<evidence type="ECO:0000313" key="2">
    <source>
        <dbReference type="EMBL" id="KAF7372409.1"/>
    </source>
</evidence>
<reference evidence="2" key="1">
    <citation type="submission" date="2020-05" db="EMBL/GenBank/DDBJ databases">
        <title>Mycena genomes resolve the evolution of fungal bioluminescence.</title>
        <authorList>
            <person name="Tsai I.J."/>
        </authorList>
    </citation>
    <scope>NUCLEOTIDE SEQUENCE</scope>
    <source>
        <strain evidence="2">CCC161011</strain>
    </source>
</reference>
<dbReference type="OrthoDB" id="2799149at2759"/>
<proteinExistence type="predicted"/>
<protein>
    <submittedName>
        <fullName evidence="2">Transposon Tf2-12 polyprotein</fullName>
    </submittedName>
</protein>
<feature type="region of interest" description="Disordered" evidence="1">
    <location>
        <begin position="273"/>
        <end position="348"/>
    </location>
</feature>
<dbReference type="AlphaFoldDB" id="A0A8H6Z887"/>
<feature type="compositionally biased region" description="Pro residues" evidence="1">
    <location>
        <begin position="314"/>
        <end position="331"/>
    </location>
</feature>
<dbReference type="SUPFAM" id="SSF50630">
    <property type="entry name" value="Acid proteases"/>
    <property type="match status" value="1"/>
</dbReference>
<keyword evidence="3" id="KW-1185">Reference proteome</keyword>
<dbReference type="CDD" id="cd00303">
    <property type="entry name" value="retropepsin_like"/>
    <property type="match status" value="1"/>
</dbReference>
<sequence length="755" mass="81831">MLLCSIEVLSNSQPNRMNGEEVRVGAIRARYFSMRIPDPEVVDEGGTGASQAELPDSDDTEAVRLDLDNLVLQHAGSRFPEWTAAEEARQIQDAASRMITVPSYLTLLADFEGRTGSSVLTASQTLELEAINAVGAEENAETLLRELRRLQPVALLGFSPEFLRTTAVNVDEQSPLFEGRVRDTQRHQQDLLDLLARRLEASTEISRLSSLPTGSQPYTGTILCIAEAYNRQFCNEVYSCIHQLDRVLARLLEATHAINEELTRRMMERERYSLETQRSANPTPPTSDAAGESAPSRGVDIAPVASTSAIPSHSSPPPPPPTGTTPPPSYPGLPGSARSMTSDSSATSLLSAGTSGFWDALSDHDSAANSVAVLPGDESATVWISDSDEEAEVGLRAGLISSCSTKSTPSDCPSPPSNGVSSPLVVETYDADPARDEAPTLICRSISIFAGTEAEWVYTYLDSEGNVTTRNEPLPADHYLHAEFRPLHDAALATAITDHAEARQITTSEMRAIWDAGQTPIGPHTRNGFRDQDPKLLPGVSFHDVVARMGPEFDDEEAFPGFRAQIRAQQVANKVPVERLSNVRRAQPAKRIGLLDQPVRVRSSMACLSAMLSVGASTAYMLFDSGSNTDSITPEYAHATGLPRIRLEEQVVLQLGCVGSRSKISYGTRAPINFGGIKGYLYLDQVNLDRYDGIIGTPFMNKHGVILDFAKREIRFPNGRVIPALTTLEEASILLRRQDPPSRTPPSGGNLTSTA</sequence>
<evidence type="ECO:0000313" key="3">
    <source>
        <dbReference type="Proteomes" id="UP000620124"/>
    </source>
</evidence>
<feature type="compositionally biased region" description="Low complexity" evidence="1">
    <location>
        <begin position="332"/>
        <end position="348"/>
    </location>
</feature>
<dbReference type="Gene3D" id="2.40.70.10">
    <property type="entry name" value="Acid Proteases"/>
    <property type="match status" value="1"/>
</dbReference>